<dbReference type="EMBL" id="GBRH01265384">
    <property type="protein sequence ID" value="JAD32511.1"/>
    <property type="molecule type" value="Transcribed_RNA"/>
</dbReference>
<protein>
    <submittedName>
        <fullName evidence="1">Uncharacterized protein</fullName>
    </submittedName>
</protein>
<reference evidence="1" key="1">
    <citation type="submission" date="2014-09" db="EMBL/GenBank/DDBJ databases">
        <authorList>
            <person name="Magalhaes I.L.F."/>
            <person name="Oliveira U."/>
            <person name="Santos F.R."/>
            <person name="Vidigal T.H.D.A."/>
            <person name="Brescovit A.D."/>
            <person name="Santos A.J."/>
        </authorList>
    </citation>
    <scope>NUCLEOTIDE SEQUENCE</scope>
    <source>
        <tissue evidence="1">Shoot tissue taken approximately 20 cm above the soil surface</tissue>
    </source>
</reference>
<name>A0A0A8Z134_ARUDO</name>
<sequence>MMRSKRGGGLARVHFRVNRVQTFLTQSINTTYSFFSEHAKALRVNFIEGRLKVSRESFSYSAHRPST</sequence>
<proteinExistence type="predicted"/>
<reference evidence="1" key="2">
    <citation type="journal article" date="2015" name="Data Brief">
        <title>Shoot transcriptome of the giant reed, Arundo donax.</title>
        <authorList>
            <person name="Barrero R.A."/>
            <person name="Guerrero F.D."/>
            <person name="Moolhuijzen P."/>
            <person name="Goolsby J.A."/>
            <person name="Tidwell J."/>
            <person name="Bellgard S.E."/>
            <person name="Bellgard M.I."/>
        </authorList>
    </citation>
    <scope>NUCLEOTIDE SEQUENCE</scope>
    <source>
        <tissue evidence="1">Shoot tissue taken approximately 20 cm above the soil surface</tissue>
    </source>
</reference>
<dbReference type="AlphaFoldDB" id="A0A0A8Z134"/>
<organism evidence="1">
    <name type="scientific">Arundo donax</name>
    <name type="common">Giant reed</name>
    <name type="synonym">Donax arundinaceus</name>
    <dbReference type="NCBI Taxonomy" id="35708"/>
    <lineage>
        <taxon>Eukaryota</taxon>
        <taxon>Viridiplantae</taxon>
        <taxon>Streptophyta</taxon>
        <taxon>Embryophyta</taxon>
        <taxon>Tracheophyta</taxon>
        <taxon>Spermatophyta</taxon>
        <taxon>Magnoliopsida</taxon>
        <taxon>Liliopsida</taxon>
        <taxon>Poales</taxon>
        <taxon>Poaceae</taxon>
        <taxon>PACMAD clade</taxon>
        <taxon>Arundinoideae</taxon>
        <taxon>Arundineae</taxon>
        <taxon>Arundo</taxon>
    </lineage>
</organism>
<evidence type="ECO:0000313" key="1">
    <source>
        <dbReference type="EMBL" id="JAD32511.1"/>
    </source>
</evidence>
<accession>A0A0A8Z134</accession>